<keyword evidence="2" id="KW-1185">Reference proteome</keyword>
<reference evidence="1" key="1">
    <citation type="submission" date="2023-10" db="EMBL/GenBank/DDBJ databases">
        <authorList>
            <person name="Chen Y."/>
            <person name="Shah S."/>
            <person name="Dougan E. K."/>
            <person name="Thang M."/>
            <person name="Chan C."/>
        </authorList>
    </citation>
    <scope>NUCLEOTIDE SEQUENCE [LARGE SCALE GENOMIC DNA]</scope>
</reference>
<accession>A0ABN9PJ93</accession>
<name>A0ABN9PJ93_9DINO</name>
<sequence>MLTEAVRLGGARATVTLDVRFAGTFYLCQALRVQGAHGGDPCDPDSVKEFMRFWSESWHRLEGGGAEDVVGYSNLFRQAVAQLPGALDADVFACMLQAVWCWMLRRRAEEPVTAPMLVGLGMALMQDVPRGWRDELAADLALWAREGQRAPEGGRRDVIWTCHHTWSSSCSGSSGWRSPGSTHQAWRTGTAQATPRPARAWCRWSCCAARSGACRPARCSAGSC</sequence>
<protein>
    <submittedName>
        <fullName evidence="1">Uncharacterized protein</fullName>
    </submittedName>
</protein>
<organism evidence="1 2">
    <name type="scientific">Prorocentrum cordatum</name>
    <dbReference type="NCBI Taxonomy" id="2364126"/>
    <lineage>
        <taxon>Eukaryota</taxon>
        <taxon>Sar</taxon>
        <taxon>Alveolata</taxon>
        <taxon>Dinophyceae</taxon>
        <taxon>Prorocentrales</taxon>
        <taxon>Prorocentraceae</taxon>
        <taxon>Prorocentrum</taxon>
    </lineage>
</organism>
<gene>
    <name evidence="1" type="ORF">PCOR1329_LOCUS3469</name>
</gene>
<dbReference type="Proteomes" id="UP001189429">
    <property type="component" value="Unassembled WGS sequence"/>
</dbReference>
<comment type="caution">
    <text evidence="1">The sequence shown here is derived from an EMBL/GenBank/DDBJ whole genome shotgun (WGS) entry which is preliminary data.</text>
</comment>
<dbReference type="EMBL" id="CAUYUJ010000891">
    <property type="protein sequence ID" value="CAK0793055.1"/>
    <property type="molecule type" value="Genomic_DNA"/>
</dbReference>
<evidence type="ECO:0000313" key="2">
    <source>
        <dbReference type="Proteomes" id="UP001189429"/>
    </source>
</evidence>
<evidence type="ECO:0000313" key="1">
    <source>
        <dbReference type="EMBL" id="CAK0793055.1"/>
    </source>
</evidence>
<proteinExistence type="predicted"/>